<dbReference type="EC" id="1.8.4.11" evidence="4"/>
<feature type="active site" evidence="4">
    <location>
        <position position="37"/>
    </location>
</feature>
<accession>A0A212U7X0</accession>
<dbReference type="InterPro" id="IPR036509">
    <property type="entry name" value="Met_Sox_Rdtase_MsrA_sf"/>
</dbReference>
<dbReference type="NCBIfam" id="TIGR00401">
    <property type="entry name" value="msrA"/>
    <property type="match status" value="1"/>
</dbReference>
<dbReference type="GO" id="GO:0034599">
    <property type="term" value="P:cellular response to oxidative stress"/>
    <property type="evidence" value="ECO:0007669"/>
    <property type="project" value="TreeGrafter"/>
</dbReference>
<comment type="catalytic activity">
    <reaction evidence="3 4">
        <text>[thioredoxin]-disulfide + L-methionine + H2O = L-methionine (S)-S-oxide + [thioredoxin]-dithiol</text>
        <dbReference type="Rhea" id="RHEA:19993"/>
        <dbReference type="Rhea" id="RHEA-COMP:10698"/>
        <dbReference type="Rhea" id="RHEA-COMP:10700"/>
        <dbReference type="ChEBI" id="CHEBI:15377"/>
        <dbReference type="ChEBI" id="CHEBI:29950"/>
        <dbReference type="ChEBI" id="CHEBI:50058"/>
        <dbReference type="ChEBI" id="CHEBI:57844"/>
        <dbReference type="ChEBI" id="CHEBI:58772"/>
        <dbReference type="EC" id="1.8.4.11"/>
    </reaction>
</comment>
<evidence type="ECO:0000256" key="2">
    <source>
        <dbReference type="ARBA" id="ARBA00047806"/>
    </source>
</evidence>
<evidence type="ECO:0000313" key="7">
    <source>
        <dbReference type="Proteomes" id="UP000198122"/>
    </source>
</evidence>
<evidence type="ECO:0000313" key="6">
    <source>
        <dbReference type="EMBL" id="SNC74339.1"/>
    </source>
</evidence>
<comment type="catalytic activity">
    <reaction evidence="2 4">
        <text>L-methionyl-[protein] + [thioredoxin]-disulfide + H2O = L-methionyl-(S)-S-oxide-[protein] + [thioredoxin]-dithiol</text>
        <dbReference type="Rhea" id="RHEA:14217"/>
        <dbReference type="Rhea" id="RHEA-COMP:10698"/>
        <dbReference type="Rhea" id="RHEA-COMP:10700"/>
        <dbReference type="Rhea" id="RHEA-COMP:12313"/>
        <dbReference type="Rhea" id="RHEA-COMP:12315"/>
        <dbReference type="ChEBI" id="CHEBI:15377"/>
        <dbReference type="ChEBI" id="CHEBI:16044"/>
        <dbReference type="ChEBI" id="CHEBI:29950"/>
        <dbReference type="ChEBI" id="CHEBI:44120"/>
        <dbReference type="ChEBI" id="CHEBI:50058"/>
        <dbReference type="EC" id="1.8.4.11"/>
    </reaction>
</comment>
<dbReference type="GO" id="GO:0008113">
    <property type="term" value="F:peptide-methionine (S)-S-oxide reductase activity"/>
    <property type="evidence" value="ECO:0007669"/>
    <property type="project" value="UniProtKB-UniRule"/>
</dbReference>
<dbReference type="Proteomes" id="UP000198122">
    <property type="component" value="Unassembled WGS sequence"/>
</dbReference>
<dbReference type="InterPro" id="IPR050162">
    <property type="entry name" value="MsrA_MetSO_reductase"/>
</dbReference>
<dbReference type="OrthoDB" id="4174719at2"/>
<evidence type="ECO:0000259" key="5">
    <source>
        <dbReference type="Pfam" id="PF01625"/>
    </source>
</evidence>
<evidence type="ECO:0000256" key="3">
    <source>
        <dbReference type="ARBA" id="ARBA00048782"/>
    </source>
</evidence>
<evidence type="ECO:0000256" key="4">
    <source>
        <dbReference type="HAMAP-Rule" id="MF_01401"/>
    </source>
</evidence>
<protein>
    <recommendedName>
        <fullName evidence="4">Peptide methionine sulfoxide reductase MsrA</fullName>
        <shortName evidence="4">Protein-methionine-S-oxide reductase</shortName>
        <ecNumber evidence="4">1.8.4.11</ecNumber>
    </recommendedName>
    <alternativeName>
        <fullName evidence="4">Peptide-methionine (S)-S-oxide reductase</fullName>
        <shortName evidence="4">Peptide Met(O) reductase</shortName>
    </alternativeName>
</protein>
<comment type="function">
    <text evidence="4">Has an important function as a repair enzyme for proteins that have been inactivated by oxidation. Catalyzes the reversible oxidation-reduction of methionine sulfoxide in proteins to methionine.</text>
</comment>
<keyword evidence="7" id="KW-1185">Reference proteome</keyword>
<dbReference type="Pfam" id="PF01625">
    <property type="entry name" value="PMSR"/>
    <property type="match status" value="1"/>
</dbReference>
<dbReference type="PANTHER" id="PTHR42799:SF2">
    <property type="entry name" value="MITOCHONDRIAL PEPTIDE METHIONINE SULFOXIDE REDUCTASE"/>
    <property type="match status" value="1"/>
</dbReference>
<dbReference type="GO" id="GO:0005737">
    <property type="term" value="C:cytoplasm"/>
    <property type="evidence" value="ECO:0007669"/>
    <property type="project" value="TreeGrafter"/>
</dbReference>
<comment type="similarity">
    <text evidence="4">Belongs to the MsrA Met sulfoxide reductase family.</text>
</comment>
<dbReference type="HAMAP" id="MF_01401">
    <property type="entry name" value="MsrA"/>
    <property type="match status" value="1"/>
</dbReference>
<dbReference type="RefSeq" id="WP_088819280.1">
    <property type="nucleotide sequence ID" value="NZ_FYEZ01000004.1"/>
</dbReference>
<sequence>MIDPNTPLAPGTPHAVLDVPMDSWPGGCEIVHVAAGCFWGVERFYWQLPGVVTTAVGYMGGSDPHPTYRSVCSGTTGHAETVRVVFDPERVTVDEVLRVFWENHDPTQGNRQGNDIGSQYRSAVFCTTGHQVRVARAQREAMQEQLLAAGHGVVTTEIVEPEHVGEFHLAEEFHQQYLHKNPGGYCNHGPNGMSCPVGLVDLPAQTDVLPPTAG</sequence>
<dbReference type="PANTHER" id="PTHR42799">
    <property type="entry name" value="MITOCHONDRIAL PEPTIDE METHIONINE SULFOXIDE REDUCTASE"/>
    <property type="match status" value="1"/>
</dbReference>
<dbReference type="AlphaFoldDB" id="A0A212U7X0"/>
<name>A0A212U7X0_9MICO</name>
<evidence type="ECO:0000256" key="1">
    <source>
        <dbReference type="ARBA" id="ARBA00023002"/>
    </source>
</evidence>
<dbReference type="SUPFAM" id="SSF55068">
    <property type="entry name" value="Peptide methionine sulfoxide reductase"/>
    <property type="match status" value="1"/>
</dbReference>
<dbReference type="Gene3D" id="3.30.1060.10">
    <property type="entry name" value="Peptide methionine sulphoxide reductase MsrA"/>
    <property type="match status" value="1"/>
</dbReference>
<dbReference type="EMBL" id="FYEZ01000004">
    <property type="protein sequence ID" value="SNC74339.1"/>
    <property type="molecule type" value="Genomic_DNA"/>
</dbReference>
<gene>
    <name evidence="4" type="primary">msrA</name>
    <name evidence="6" type="ORF">SAMN05445756_2262</name>
</gene>
<dbReference type="InterPro" id="IPR002569">
    <property type="entry name" value="Met_Sox_Rdtase_MsrA_dom"/>
</dbReference>
<reference evidence="6 7" key="1">
    <citation type="submission" date="2017-06" db="EMBL/GenBank/DDBJ databases">
        <authorList>
            <person name="Kim H.J."/>
            <person name="Triplett B.A."/>
        </authorList>
    </citation>
    <scope>NUCLEOTIDE SEQUENCE [LARGE SCALE GENOMIC DNA]</scope>
    <source>
        <strain evidence="6 7">DSM 22179</strain>
    </source>
</reference>
<keyword evidence="1 4" id="KW-0560">Oxidoreductase</keyword>
<feature type="domain" description="Peptide methionine sulphoxide reductase MsrA" evidence="5">
    <location>
        <begin position="32"/>
        <end position="187"/>
    </location>
</feature>
<organism evidence="6 7">
    <name type="scientific">Kytococcus aerolatus</name>
    <dbReference type="NCBI Taxonomy" id="592308"/>
    <lineage>
        <taxon>Bacteria</taxon>
        <taxon>Bacillati</taxon>
        <taxon>Actinomycetota</taxon>
        <taxon>Actinomycetes</taxon>
        <taxon>Micrococcales</taxon>
        <taxon>Kytococcaceae</taxon>
        <taxon>Kytococcus</taxon>
    </lineage>
</organism>
<proteinExistence type="inferred from homology"/>
<dbReference type="GO" id="GO:0033744">
    <property type="term" value="F:L-methionine:thioredoxin-disulfide S-oxidoreductase activity"/>
    <property type="evidence" value="ECO:0007669"/>
    <property type="project" value="RHEA"/>
</dbReference>